<gene>
    <name evidence="2" type="ORF">BSTOLATCC_MIC57000</name>
</gene>
<evidence type="ECO:0000313" key="2">
    <source>
        <dbReference type="EMBL" id="CAG9332708.1"/>
    </source>
</evidence>
<dbReference type="CDD" id="cd00060">
    <property type="entry name" value="FHA"/>
    <property type="match status" value="1"/>
</dbReference>
<name>A0AAU9K4A2_9CILI</name>
<evidence type="ECO:0000313" key="3">
    <source>
        <dbReference type="Proteomes" id="UP001162131"/>
    </source>
</evidence>
<keyword evidence="3" id="KW-1185">Reference proteome</keyword>
<reference evidence="2" key="1">
    <citation type="submission" date="2021-09" db="EMBL/GenBank/DDBJ databases">
        <authorList>
            <consortium name="AG Swart"/>
            <person name="Singh M."/>
            <person name="Singh A."/>
            <person name="Seah K."/>
            <person name="Emmerich C."/>
        </authorList>
    </citation>
    <scope>NUCLEOTIDE SEQUENCE</scope>
    <source>
        <strain evidence="2">ATCC30299</strain>
    </source>
</reference>
<dbReference type="Pfam" id="PF00498">
    <property type="entry name" value="FHA"/>
    <property type="match status" value="1"/>
</dbReference>
<dbReference type="InterPro" id="IPR000253">
    <property type="entry name" value="FHA_dom"/>
</dbReference>
<feature type="domain" description="FHA" evidence="1">
    <location>
        <begin position="177"/>
        <end position="221"/>
    </location>
</feature>
<proteinExistence type="predicted"/>
<dbReference type="PROSITE" id="PS50006">
    <property type="entry name" value="FHA_DOMAIN"/>
    <property type="match status" value="1"/>
</dbReference>
<dbReference type="Proteomes" id="UP001162131">
    <property type="component" value="Unassembled WGS sequence"/>
</dbReference>
<protein>
    <recommendedName>
        <fullName evidence="1">FHA domain-containing protein</fullName>
    </recommendedName>
</protein>
<accession>A0AAU9K4A2</accession>
<dbReference type="Gene3D" id="2.60.200.20">
    <property type="match status" value="1"/>
</dbReference>
<dbReference type="SUPFAM" id="SSF49879">
    <property type="entry name" value="SMAD/FHA domain"/>
    <property type="match status" value="1"/>
</dbReference>
<dbReference type="EMBL" id="CAJZBQ010000055">
    <property type="protein sequence ID" value="CAG9332708.1"/>
    <property type="molecule type" value="Genomic_DNA"/>
</dbReference>
<sequence length="224" mass="26252">MNPTQVLSGWIIDLSEGRTLKNSACKELINEAFEPLNKTGYLEKLDQFYNTIRNLSYKNNEPVYDLKLLEHLLLILDYCFIDSYKIWASHFEEFLQKGSLSTESYTPDWKNNILNNDSENFEKIPVKQSILKPGDRYLLGKSTLVITEIKANGNLCLEWKSVHQSSFHKINDYDKILMIGRGRSCYFQFNTDYHMSMHHAWIHKKNGFWKISDNGSRNGVWKLI</sequence>
<evidence type="ECO:0000259" key="1">
    <source>
        <dbReference type="PROSITE" id="PS50006"/>
    </source>
</evidence>
<dbReference type="InterPro" id="IPR008984">
    <property type="entry name" value="SMAD_FHA_dom_sf"/>
</dbReference>
<comment type="caution">
    <text evidence="2">The sequence shown here is derived from an EMBL/GenBank/DDBJ whole genome shotgun (WGS) entry which is preliminary data.</text>
</comment>
<dbReference type="AlphaFoldDB" id="A0AAU9K4A2"/>
<organism evidence="2 3">
    <name type="scientific">Blepharisma stoltei</name>
    <dbReference type="NCBI Taxonomy" id="1481888"/>
    <lineage>
        <taxon>Eukaryota</taxon>
        <taxon>Sar</taxon>
        <taxon>Alveolata</taxon>
        <taxon>Ciliophora</taxon>
        <taxon>Postciliodesmatophora</taxon>
        <taxon>Heterotrichea</taxon>
        <taxon>Heterotrichida</taxon>
        <taxon>Blepharismidae</taxon>
        <taxon>Blepharisma</taxon>
    </lineage>
</organism>